<keyword evidence="3" id="KW-1185">Reference proteome</keyword>
<keyword evidence="2" id="KW-0540">Nuclease</keyword>
<dbReference type="GO" id="GO:0004519">
    <property type="term" value="F:endonuclease activity"/>
    <property type="evidence" value="ECO:0007669"/>
    <property type="project" value="UniProtKB-KW"/>
</dbReference>
<feature type="domain" description="Putative restriction endonuclease" evidence="1">
    <location>
        <begin position="15"/>
        <end position="181"/>
    </location>
</feature>
<reference evidence="2 3" key="1">
    <citation type="submission" date="2019-09" db="EMBL/GenBank/DDBJ databases">
        <title>Goodfellowia gen. nov., a new genus of the Pseudonocardineae related to Actinoalloteichus, containing Goodfellowia coeruleoviolacea gen. nov., comb. nov. gen. nov., comb. nov.</title>
        <authorList>
            <person name="Labeda D."/>
        </authorList>
    </citation>
    <scope>NUCLEOTIDE SEQUENCE [LARGE SCALE GENOMIC DNA]</scope>
    <source>
        <strain evidence="2 3">AN110305</strain>
    </source>
</reference>
<dbReference type="PANTHER" id="PTHR35400:SF3">
    <property type="entry name" value="SLL1072 PROTEIN"/>
    <property type="match status" value="1"/>
</dbReference>
<gene>
    <name evidence="2" type="ORF">F0L68_06145</name>
</gene>
<dbReference type="Gene3D" id="3.90.1570.10">
    <property type="entry name" value="tt1808, chain A"/>
    <property type="match status" value="1"/>
</dbReference>
<dbReference type="OrthoDB" id="9799703at2"/>
<evidence type="ECO:0000259" key="1">
    <source>
        <dbReference type="Pfam" id="PF05685"/>
    </source>
</evidence>
<evidence type="ECO:0000313" key="3">
    <source>
        <dbReference type="Proteomes" id="UP000323454"/>
    </source>
</evidence>
<dbReference type="InterPro" id="IPR011335">
    <property type="entry name" value="Restrct_endonuc-II-like"/>
</dbReference>
<dbReference type="CDD" id="cd06260">
    <property type="entry name" value="DUF820-like"/>
    <property type="match status" value="1"/>
</dbReference>
<proteinExistence type="predicted"/>
<evidence type="ECO:0000313" key="2">
    <source>
        <dbReference type="EMBL" id="KAA2264937.1"/>
    </source>
</evidence>
<dbReference type="Proteomes" id="UP000323454">
    <property type="component" value="Unassembled WGS sequence"/>
</dbReference>
<dbReference type="EMBL" id="VUOB01000010">
    <property type="protein sequence ID" value="KAA2264937.1"/>
    <property type="molecule type" value="Genomic_DNA"/>
</dbReference>
<sequence length="195" mass="21284">MRTAIGAHTGPWTIEDVEALEDHGNHTRYEILFPGILTVSPAPGTVVHQRASRNLANLLQTAATSVGASVEVLAAVNVEIPGGLLTTPDIVVVDGEYSDSNPPRCQPEMVLAVVEIVALNSRSQDRVIKPRLYASAGIASYWRLELEKTLRLIVSELRRGQYVHTLTAPAGERAEIERPFPVVVDPADLVRQRRP</sequence>
<keyword evidence="2" id="KW-0255">Endonuclease</keyword>
<dbReference type="Pfam" id="PF05685">
    <property type="entry name" value="Uma2"/>
    <property type="match status" value="1"/>
</dbReference>
<dbReference type="InterPro" id="IPR008538">
    <property type="entry name" value="Uma2"/>
</dbReference>
<dbReference type="SUPFAM" id="SSF52980">
    <property type="entry name" value="Restriction endonuclease-like"/>
    <property type="match status" value="1"/>
</dbReference>
<organism evidence="2 3">
    <name type="scientific">Solihabitans fulvus</name>
    <dbReference type="NCBI Taxonomy" id="1892852"/>
    <lineage>
        <taxon>Bacteria</taxon>
        <taxon>Bacillati</taxon>
        <taxon>Actinomycetota</taxon>
        <taxon>Actinomycetes</taxon>
        <taxon>Pseudonocardiales</taxon>
        <taxon>Pseudonocardiaceae</taxon>
        <taxon>Solihabitans</taxon>
    </lineage>
</organism>
<dbReference type="AlphaFoldDB" id="A0A5B2XMH6"/>
<dbReference type="InterPro" id="IPR012296">
    <property type="entry name" value="Nuclease_put_TT1808"/>
</dbReference>
<protein>
    <submittedName>
        <fullName evidence="2">Uma2 family endonuclease</fullName>
    </submittedName>
</protein>
<dbReference type="PANTHER" id="PTHR35400">
    <property type="entry name" value="SLR1083 PROTEIN"/>
    <property type="match status" value="1"/>
</dbReference>
<dbReference type="RefSeq" id="WP_149848733.1">
    <property type="nucleotide sequence ID" value="NZ_VUOB01000010.1"/>
</dbReference>
<reference evidence="2 3" key="2">
    <citation type="submission" date="2019-09" db="EMBL/GenBank/DDBJ databases">
        <authorList>
            <person name="Jin C."/>
        </authorList>
    </citation>
    <scope>NUCLEOTIDE SEQUENCE [LARGE SCALE GENOMIC DNA]</scope>
    <source>
        <strain evidence="2 3">AN110305</strain>
    </source>
</reference>
<comment type="caution">
    <text evidence="2">The sequence shown here is derived from an EMBL/GenBank/DDBJ whole genome shotgun (WGS) entry which is preliminary data.</text>
</comment>
<keyword evidence="2" id="KW-0378">Hydrolase</keyword>
<accession>A0A5B2XMH6</accession>
<name>A0A5B2XMH6_9PSEU</name>